<name>A0A418V7W0_9DEIO</name>
<evidence type="ECO:0000256" key="3">
    <source>
        <dbReference type="ARBA" id="ARBA00004947"/>
    </source>
</evidence>
<dbReference type="UniPathway" id="UPA00214"/>
<dbReference type="InterPro" id="IPR005886">
    <property type="entry name" value="UDP_G4E"/>
</dbReference>
<comment type="pathway">
    <text evidence="3 10">Carbohydrate metabolism; galactose metabolism.</text>
</comment>
<dbReference type="GO" id="GO:0033499">
    <property type="term" value="P:galactose catabolic process via UDP-galactose, Leloir pathway"/>
    <property type="evidence" value="ECO:0007669"/>
    <property type="project" value="TreeGrafter"/>
</dbReference>
<proteinExistence type="inferred from homology"/>
<evidence type="ECO:0000256" key="2">
    <source>
        <dbReference type="ARBA" id="ARBA00001911"/>
    </source>
</evidence>
<dbReference type="InterPro" id="IPR036291">
    <property type="entry name" value="NAD(P)-bd_dom_sf"/>
</dbReference>
<evidence type="ECO:0000256" key="8">
    <source>
        <dbReference type="ARBA" id="ARBA00023235"/>
    </source>
</evidence>
<dbReference type="RefSeq" id="WP_119764045.1">
    <property type="nucleotide sequence ID" value="NZ_QYUJ01000014.1"/>
</dbReference>
<dbReference type="InterPro" id="IPR001509">
    <property type="entry name" value="Epimerase_deHydtase"/>
</dbReference>
<dbReference type="PANTHER" id="PTHR43725:SF53">
    <property type="entry name" value="UDP-ARABINOSE 4-EPIMERASE 1"/>
    <property type="match status" value="1"/>
</dbReference>
<evidence type="ECO:0000256" key="4">
    <source>
        <dbReference type="ARBA" id="ARBA00007637"/>
    </source>
</evidence>
<dbReference type="PANTHER" id="PTHR43725">
    <property type="entry name" value="UDP-GLUCOSE 4-EPIMERASE"/>
    <property type="match status" value="1"/>
</dbReference>
<dbReference type="SUPFAM" id="SSF51735">
    <property type="entry name" value="NAD(P)-binding Rossmann-fold domains"/>
    <property type="match status" value="1"/>
</dbReference>
<protein>
    <recommendedName>
        <fullName evidence="6 10">UDP-glucose 4-epimerase</fullName>
        <ecNumber evidence="5 10">5.1.3.2</ecNumber>
    </recommendedName>
</protein>
<evidence type="ECO:0000256" key="6">
    <source>
        <dbReference type="ARBA" id="ARBA00018569"/>
    </source>
</evidence>
<feature type="domain" description="NAD-dependent epimerase/dehydratase" evidence="11">
    <location>
        <begin position="3"/>
        <end position="253"/>
    </location>
</feature>
<organism evidence="12 13">
    <name type="scientific">Deinococcus cavernae</name>
    <dbReference type="NCBI Taxonomy" id="2320857"/>
    <lineage>
        <taxon>Bacteria</taxon>
        <taxon>Thermotogati</taxon>
        <taxon>Deinococcota</taxon>
        <taxon>Deinococci</taxon>
        <taxon>Deinococcales</taxon>
        <taxon>Deinococcaceae</taxon>
        <taxon>Deinococcus</taxon>
    </lineage>
</organism>
<dbReference type="EMBL" id="QYUJ01000014">
    <property type="protein sequence ID" value="RJF72174.1"/>
    <property type="molecule type" value="Genomic_DNA"/>
</dbReference>
<dbReference type="Gene3D" id="3.40.50.720">
    <property type="entry name" value="NAD(P)-binding Rossmann-like Domain"/>
    <property type="match status" value="1"/>
</dbReference>
<evidence type="ECO:0000256" key="9">
    <source>
        <dbReference type="ARBA" id="ARBA00023277"/>
    </source>
</evidence>
<keyword evidence="13" id="KW-1185">Reference proteome</keyword>
<evidence type="ECO:0000256" key="5">
    <source>
        <dbReference type="ARBA" id="ARBA00013189"/>
    </source>
</evidence>
<dbReference type="AlphaFoldDB" id="A0A418V7W0"/>
<evidence type="ECO:0000256" key="1">
    <source>
        <dbReference type="ARBA" id="ARBA00000083"/>
    </source>
</evidence>
<comment type="catalytic activity">
    <reaction evidence="1 10">
        <text>UDP-alpha-D-glucose = UDP-alpha-D-galactose</text>
        <dbReference type="Rhea" id="RHEA:22168"/>
        <dbReference type="ChEBI" id="CHEBI:58885"/>
        <dbReference type="ChEBI" id="CHEBI:66914"/>
        <dbReference type="EC" id="5.1.3.2"/>
    </reaction>
</comment>
<evidence type="ECO:0000259" key="11">
    <source>
        <dbReference type="Pfam" id="PF01370"/>
    </source>
</evidence>
<dbReference type="Gene3D" id="3.90.25.10">
    <property type="entry name" value="UDP-galactose 4-epimerase, domain 1"/>
    <property type="match status" value="1"/>
</dbReference>
<evidence type="ECO:0000256" key="10">
    <source>
        <dbReference type="RuleBase" id="RU366046"/>
    </source>
</evidence>
<accession>A0A418V7W0</accession>
<dbReference type="GO" id="GO:0003978">
    <property type="term" value="F:UDP-glucose 4-epimerase activity"/>
    <property type="evidence" value="ECO:0007669"/>
    <property type="project" value="UniProtKB-UniRule"/>
</dbReference>
<dbReference type="Proteomes" id="UP000286287">
    <property type="component" value="Unassembled WGS sequence"/>
</dbReference>
<comment type="cofactor">
    <cofactor evidence="2 10">
        <name>NAD(+)</name>
        <dbReference type="ChEBI" id="CHEBI:57540"/>
    </cofactor>
</comment>
<gene>
    <name evidence="12" type="primary">galE</name>
    <name evidence="12" type="ORF">D3875_12035</name>
</gene>
<comment type="caution">
    <text evidence="12">The sequence shown here is derived from an EMBL/GenBank/DDBJ whole genome shotgun (WGS) entry which is preliminary data.</text>
</comment>
<dbReference type="NCBIfam" id="TIGR01179">
    <property type="entry name" value="galE"/>
    <property type="match status" value="1"/>
</dbReference>
<evidence type="ECO:0000313" key="13">
    <source>
        <dbReference type="Proteomes" id="UP000286287"/>
    </source>
</evidence>
<sequence length="330" mass="35751">MKILVVGGAGYIGSHTVRQLRRAGHEAVVFDNLSSGHAGALPGDVTLVRGDLLDQASIKATLEAHQPDAVIHFAALIEVGESMRAPGRYYRNNVVGSLNLLQAIADTRKIPLVFSSTAAVYGTTDAVPIPEDAELQPESVYGETKLMTERMIHAFHAAHGLPYVILRYFNVCGAAPEGDIGEAHANKTHLIELACLTALGQREKMMIFGEDYPTPDGTCIRDYVHVQDLADAHVLAVEALHAGKRSAATYNVGLGHGFSVKEVLDAVDAVVGGPLKREVGDRRAGDPPRLVADASNIVNELGFQPHFTNLKDIVQTAWNWHRTHPHEFRK</sequence>
<evidence type="ECO:0000313" key="12">
    <source>
        <dbReference type="EMBL" id="RJF72174.1"/>
    </source>
</evidence>
<comment type="subunit">
    <text evidence="10">Homodimer.</text>
</comment>
<dbReference type="CDD" id="cd05247">
    <property type="entry name" value="UDP_G4E_1_SDR_e"/>
    <property type="match status" value="1"/>
</dbReference>
<dbReference type="Pfam" id="PF01370">
    <property type="entry name" value="Epimerase"/>
    <property type="match status" value="1"/>
</dbReference>
<dbReference type="EC" id="5.1.3.2" evidence="5 10"/>
<evidence type="ECO:0000256" key="7">
    <source>
        <dbReference type="ARBA" id="ARBA00023027"/>
    </source>
</evidence>
<keyword evidence="9 10" id="KW-0119">Carbohydrate metabolism</keyword>
<comment type="similarity">
    <text evidence="4 10">Belongs to the NAD(P)-dependent epimerase/dehydratase family.</text>
</comment>
<keyword evidence="7 10" id="KW-0520">NAD</keyword>
<dbReference type="OrthoDB" id="9811743at2"/>
<keyword evidence="8 10" id="KW-0413">Isomerase</keyword>
<reference evidence="12 13" key="1">
    <citation type="submission" date="2018-09" db="EMBL/GenBank/DDBJ databases">
        <authorList>
            <person name="Zhu H."/>
        </authorList>
    </citation>
    <scope>NUCLEOTIDE SEQUENCE [LARGE SCALE GENOMIC DNA]</scope>
    <source>
        <strain evidence="12 13">K2S05-167</strain>
    </source>
</reference>